<dbReference type="Gene3D" id="3.30.70.100">
    <property type="match status" value="1"/>
</dbReference>
<evidence type="ECO:0000313" key="3">
    <source>
        <dbReference type="Proteomes" id="UP000199600"/>
    </source>
</evidence>
<dbReference type="EMBL" id="FLQY01000293">
    <property type="protein sequence ID" value="SBT10001.1"/>
    <property type="molecule type" value="Genomic_DNA"/>
</dbReference>
<sequence>MAAYVLIEARVSDPASFEKYKKLAEEAIGKYQGRFLARGGPVEVLEGSWTKPERLVIIEFESVAQAKKFYNSPEYGSARELRKDAAIMNMLVIDGLSLMSV</sequence>
<dbReference type="Pfam" id="PF07045">
    <property type="entry name" value="DUF1330"/>
    <property type="match status" value="1"/>
</dbReference>
<dbReference type="InterPro" id="IPR010753">
    <property type="entry name" value="DUF1330"/>
</dbReference>
<name>A0A1A8XZ66_9RHOO</name>
<dbReference type="Proteomes" id="UP000199600">
    <property type="component" value="Unassembled WGS sequence"/>
</dbReference>
<keyword evidence="3" id="KW-1185">Reference proteome</keyword>
<accession>A0A1A8XZ66</accession>
<dbReference type="InterPro" id="IPR011008">
    <property type="entry name" value="Dimeric_a/b-barrel"/>
</dbReference>
<protein>
    <recommendedName>
        <fullName evidence="1">DUF1330 domain-containing protein</fullName>
    </recommendedName>
</protein>
<evidence type="ECO:0000313" key="2">
    <source>
        <dbReference type="EMBL" id="SBT10001.1"/>
    </source>
</evidence>
<dbReference type="PANTHER" id="PTHR41521">
    <property type="match status" value="1"/>
</dbReference>
<evidence type="ECO:0000259" key="1">
    <source>
        <dbReference type="Pfam" id="PF07045"/>
    </source>
</evidence>
<dbReference type="SUPFAM" id="SSF54909">
    <property type="entry name" value="Dimeric alpha+beta barrel"/>
    <property type="match status" value="1"/>
</dbReference>
<reference evidence="2 3" key="1">
    <citation type="submission" date="2016-06" db="EMBL/GenBank/DDBJ databases">
        <authorList>
            <person name="Kjaerup R.B."/>
            <person name="Dalgaard T.S."/>
            <person name="Juul-Madsen H.R."/>
        </authorList>
    </citation>
    <scope>NUCLEOTIDE SEQUENCE [LARGE SCALE GENOMIC DNA]</scope>
    <source>
        <strain evidence="2">2</strain>
    </source>
</reference>
<gene>
    <name evidence="2" type="ORF">PROAA_3620002</name>
</gene>
<organism evidence="2 3">
    <name type="scientific">Candidatus Propionivibrio aalborgensis</name>
    <dbReference type="NCBI Taxonomy" id="1860101"/>
    <lineage>
        <taxon>Bacteria</taxon>
        <taxon>Pseudomonadati</taxon>
        <taxon>Pseudomonadota</taxon>
        <taxon>Betaproteobacteria</taxon>
        <taxon>Rhodocyclales</taxon>
        <taxon>Rhodocyclaceae</taxon>
        <taxon>Propionivibrio</taxon>
    </lineage>
</organism>
<feature type="domain" description="DUF1330" evidence="1">
    <location>
        <begin position="3"/>
        <end position="96"/>
    </location>
</feature>
<proteinExistence type="predicted"/>
<dbReference type="PANTHER" id="PTHR41521:SF4">
    <property type="entry name" value="BLR0684 PROTEIN"/>
    <property type="match status" value="1"/>
</dbReference>
<dbReference type="AlphaFoldDB" id="A0A1A8XZ66"/>